<dbReference type="EC" id="2.7.8.-" evidence="15"/>
<evidence type="ECO:0000256" key="7">
    <source>
        <dbReference type="ARBA" id="ARBA00022679"/>
    </source>
</evidence>
<organism evidence="18 19">
    <name type="scientific">Microbaculum marinisediminis</name>
    <dbReference type="NCBI Taxonomy" id="2931392"/>
    <lineage>
        <taxon>Bacteria</taxon>
        <taxon>Pseudomonadati</taxon>
        <taxon>Pseudomonadota</taxon>
        <taxon>Alphaproteobacteria</taxon>
        <taxon>Hyphomicrobiales</taxon>
        <taxon>Tepidamorphaceae</taxon>
        <taxon>Microbaculum</taxon>
    </lineage>
</organism>
<dbReference type="InterPro" id="IPR025202">
    <property type="entry name" value="PLD-like_dom"/>
</dbReference>
<dbReference type="InterPro" id="IPR001736">
    <property type="entry name" value="PLipase_D/transphosphatidylase"/>
</dbReference>
<keyword evidence="12 16" id="KW-0472">Membrane</keyword>
<protein>
    <recommendedName>
        <fullName evidence="15">Cardiolipin synthase</fullName>
        <ecNumber evidence="15">2.7.8.-</ecNumber>
    </recommendedName>
</protein>
<evidence type="ECO:0000256" key="11">
    <source>
        <dbReference type="ARBA" id="ARBA00023098"/>
    </source>
</evidence>
<evidence type="ECO:0000256" key="9">
    <source>
        <dbReference type="ARBA" id="ARBA00022737"/>
    </source>
</evidence>
<evidence type="ECO:0000259" key="17">
    <source>
        <dbReference type="PROSITE" id="PS50035"/>
    </source>
</evidence>
<dbReference type="Proteomes" id="UP001320898">
    <property type="component" value="Unassembled WGS sequence"/>
</dbReference>
<dbReference type="GO" id="GO:0008808">
    <property type="term" value="F:cardiolipin synthase activity"/>
    <property type="evidence" value="ECO:0007669"/>
    <property type="project" value="UniProtKB-UniRule"/>
</dbReference>
<dbReference type="PROSITE" id="PS50035">
    <property type="entry name" value="PLD"/>
    <property type="match status" value="2"/>
</dbReference>
<dbReference type="InterPro" id="IPR022924">
    <property type="entry name" value="Cardiolipin_synthase"/>
</dbReference>
<keyword evidence="14" id="KW-1208">Phospholipid metabolism</keyword>
<accession>A0AAW5QXT0</accession>
<comment type="subcellular location">
    <subcellularLocation>
        <location evidence="3">Cell membrane</location>
        <topology evidence="3">Multi-pass membrane protein</topology>
    </subcellularLocation>
    <subcellularLocation>
        <location evidence="2">Secreted</location>
    </subcellularLocation>
</comment>
<keyword evidence="7" id="KW-0808">Transferase</keyword>
<name>A0AAW5QXT0_9HYPH</name>
<dbReference type="SUPFAM" id="SSF56024">
    <property type="entry name" value="Phospholipase D/nuclease"/>
    <property type="match status" value="2"/>
</dbReference>
<dbReference type="Pfam" id="PF13091">
    <property type="entry name" value="PLDc_2"/>
    <property type="match status" value="2"/>
</dbReference>
<comment type="function">
    <text evidence="1">Could be a virulence factor.</text>
</comment>
<dbReference type="InterPro" id="IPR027379">
    <property type="entry name" value="CLS_N"/>
</dbReference>
<evidence type="ECO:0000256" key="16">
    <source>
        <dbReference type="SAM" id="Phobius"/>
    </source>
</evidence>
<dbReference type="EMBL" id="JALIDZ010000005">
    <property type="protein sequence ID" value="MCT8972513.1"/>
    <property type="molecule type" value="Genomic_DNA"/>
</dbReference>
<dbReference type="GO" id="GO:0005886">
    <property type="term" value="C:plasma membrane"/>
    <property type="evidence" value="ECO:0007669"/>
    <property type="project" value="UniProtKB-SubCell"/>
</dbReference>
<evidence type="ECO:0000256" key="14">
    <source>
        <dbReference type="ARBA" id="ARBA00023264"/>
    </source>
</evidence>
<keyword evidence="8 16" id="KW-0812">Transmembrane</keyword>
<dbReference type="NCBIfam" id="TIGR04265">
    <property type="entry name" value="bac_cardiolipin"/>
    <property type="match status" value="1"/>
</dbReference>
<evidence type="ECO:0000256" key="13">
    <source>
        <dbReference type="ARBA" id="ARBA00023209"/>
    </source>
</evidence>
<evidence type="ECO:0000256" key="6">
    <source>
        <dbReference type="ARBA" id="ARBA00022525"/>
    </source>
</evidence>
<keyword evidence="19" id="KW-1185">Reference proteome</keyword>
<feature type="domain" description="PLD phosphodiesterase" evidence="17">
    <location>
        <begin position="406"/>
        <end position="433"/>
    </location>
</feature>
<evidence type="ECO:0000313" key="18">
    <source>
        <dbReference type="EMBL" id="MCT8972513.1"/>
    </source>
</evidence>
<dbReference type="Pfam" id="PF13396">
    <property type="entry name" value="PLDc_N"/>
    <property type="match status" value="1"/>
</dbReference>
<reference evidence="18 19" key="1">
    <citation type="submission" date="2022-04" db="EMBL/GenBank/DDBJ databases">
        <authorList>
            <person name="Ye Y.-Q."/>
            <person name="Du Z.-J."/>
        </authorList>
    </citation>
    <scope>NUCLEOTIDE SEQUENCE [LARGE SCALE GENOMIC DNA]</scope>
    <source>
        <strain evidence="18 19">A6E488</strain>
    </source>
</reference>
<evidence type="ECO:0000256" key="4">
    <source>
        <dbReference type="ARBA" id="ARBA00022475"/>
    </source>
</evidence>
<keyword evidence="13" id="KW-0594">Phospholipid biosynthesis</keyword>
<evidence type="ECO:0000256" key="15">
    <source>
        <dbReference type="NCBIfam" id="TIGR04265"/>
    </source>
</evidence>
<evidence type="ECO:0000256" key="2">
    <source>
        <dbReference type="ARBA" id="ARBA00004613"/>
    </source>
</evidence>
<keyword evidence="9" id="KW-0677">Repeat</keyword>
<dbReference type="RefSeq" id="WP_261616096.1">
    <property type="nucleotide sequence ID" value="NZ_JALIDZ010000005.1"/>
</dbReference>
<keyword evidence="10 16" id="KW-1133">Transmembrane helix</keyword>
<dbReference type="SMART" id="SM00155">
    <property type="entry name" value="PLDc"/>
    <property type="match status" value="2"/>
</dbReference>
<comment type="caution">
    <text evidence="18">The sequence shown here is derived from an EMBL/GenBank/DDBJ whole genome shotgun (WGS) entry which is preliminary data.</text>
</comment>
<dbReference type="Gene3D" id="3.30.870.10">
    <property type="entry name" value="Endonuclease Chain A"/>
    <property type="match status" value="2"/>
</dbReference>
<dbReference type="PANTHER" id="PTHR21248">
    <property type="entry name" value="CARDIOLIPIN SYNTHASE"/>
    <property type="match status" value="1"/>
</dbReference>
<evidence type="ECO:0000256" key="12">
    <source>
        <dbReference type="ARBA" id="ARBA00023136"/>
    </source>
</evidence>
<feature type="domain" description="PLD phosphodiesterase" evidence="17">
    <location>
        <begin position="226"/>
        <end position="253"/>
    </location>
</feature>
<evidence type="ECO:0000256" key="8">
    <source>
        <dbReference type="ARBA" id="ARBA00022692"/>
    </source>
</evidence>
<keyword evidence="11" id="KW-0443">Lipid metabolism</keyword>
<dbReference type="PANTHER" id="PTHR21248:SF22">
    <property type="entry name" value="PHOSPHOLIPASE D"/>
    <property type="match status" value="1"/>
</dbReference>
<keyword evidence="5" id="KW-0444">Lipid biosynthesis</keyword>
<dbReference type="GO" id="GO:0032049">
    <property type="term" value="P:cardiolipin biosynthetic process"/>
    <property type="evidence" value="ECO:0007669"/>
    <property type="project" value="UniProtKB-UniRule"/>
</dbReference>
<gene>
    <name evidence="18" type="primary">cls</name>
    <name evidence="18" type="ORF">MUB46_11650</name>
</gene>
<proteinExistence type="predicted"/>
<evidence type="ECO:0000256" key="1">
    <source>
        <dbReference type="ARBA" id="ARBA00003145"/>
    </source>
</evidence>
<keyword evidence="6" id="KW-0964">Secreted</keyword>
<evidence type="ECO:0000256" key="3">
    <source>
        <dbReference type="ARBA" id="ARBA00004651"/>
    </source>
</evidence>
<keyword evidence="4" id="KW-1003">Cell membrane</keyword>
<dbReference type="CDD" id="cd09158">
    <property type="entry name" value="PLDc_EcCLS_like_2"/>
    <property type="match status" value="1"/>
</dbReference>
<evidence type="ECO:0000256" key="5">
    <source>
        <dbReference type="ARBA" id="ARBA00022516"/>
    </source>
</evidence>
<dbReference type="AlphaFoldDB" id="A0AAW5QXT0"/>
<evidence type="ECO:0000313" key="19">
    <source>
        <dbReference type="Proteomes" id="UP001320898"/>
    </source>
</evidence>
<sequence>MIAQSTVAFLAQSLTYTAILHMTLVAVIAVRVIMKRPATGVALAWLFLVFAVPFGGAAIYLLIGERRTGGRRAAELGHLRADMHRLSERLVRDGRAAVDWSRHDPKAAGIHRLGQSIAGASAIAGSQLTLHSKPNEILHAIAADIDAAETSVLMEFYIWNQGGDADLVLEALKRAVARGVTCRVLVDALGGRPWWKGRQPAAMKAAGIEVLPALPVGPWRAIFGRTDLRLHRKIVVIDGKVGWTGSMNLVDPRFFKQDAGVGEWIDAMVRVEGRAVTLLAAVVVGDWAMEVADSIDDLIRDSKLDLAAPKGDTDIQVIASGPGETDDGLLLMLLALINAARKELILTTPYFVPDEALLRALRGAAGRGVKVVLVLPEKIDSFLSRHASRTYFDELFGMGVEIRFYRDGLLHTKSITVDGEIAMFGTVNLDMRSLWLNFEVSLFVYGSEFTERLRRLQHQYIADSDPLDADAWAVRPFRERFIDNTFRLVSPLL</sequence>
<feature type="transmembrane region" description="Helical" evidence="16">
    <location>
        <begin position="42"/>
        <end position="63"/>
    </location>
</feature>
<feature type="transmembrane region" description="Helical" evidence="16">
    <location>
        <begin position="7"/>
        <end position="30"/>
    </location>
</feature>
<dbReference type="GO" id="GO:0005576">
    <property type="term" value="C:extracellular region"/>
    <property type="evidence" value="ECO:0007669"/>
    <property type="project" value="UniProtKB-SubCell"/>
</dbReference>
<evidence type="ECO:0000256" key="10">
    <source>
        <dbReference type="ARBA" id="ARBA00022989"/>
    </source>
</evidence>